<name>A0A2Z4Y696_SUMC1</name>
<evidence type="ECO:0000313" key="10">
    <source>
        <dbReference type="EMBL" id="AXA35965.1"/>
    </source>
</evidence>
<feature type="domain" description="Glycosyltransferase RgtA/B/C/D-like" evidence="9">
    <location>
        <begin position="32"/>
        <end position="134"/>
    </location>
</feature>
<evidence type="ECO:0000256" key="5">
    <source>
        <dbReference type="ARBA" id="ARBA00022692"/>
    </source>
</evidence>
<gene>
    <name evidence="10" type="ORF">BRCON_1188</name>
</gene>
<dbReference type="PANTHER" id="PTHR33908:SF11">
    <property type="entry name" value="MEMBRANE PROTEIN"/>
    <property type="match status" value="1"/>
</dbReference>
<dbReference type="EMBL" id="CP030759">
    <property type="protein sequence ID" value="AXA35965.1"/>
    <property type="molecule type" value="Genomic_DNA"/>
</dbReference>
<sequence>MYNPPLGQLWVALPYAISGTPLTPFTDAPPIAARVQNILLAGVCLILLGFWVRRAVGKAEALCAVLLLATTPDFLAHSALATLDLPVTAAIFVTIYYFIRWFRRPNLGLFLRFACVLGVALVTKVSAFLLVLIIPLGLVGVATTNAPTRRYLSRFFVKGGRYPFPAIWLPLVGLVCVWLVVCCVYCFRGCFTVTEEWATSGSVRHWFVWPWPKQFIEASLGKFAYARHGNLAYLCGQFSLEGWWWYYPVALALKSPLPLFLMWCLGAFHLLAYRRSKLEVQFAAFGAATFFLGTVLLSRAQIGIRHLLPIYPCLALMCAPLFGRNGVGFWRPVAVTLLVLNVVSLMTVLPYPLTAESLLTFGRGYRCFADANYDWGQANRHITDATSVSHGLVRRPNPYLPQSGEFVVRVNELNGFPKWQTNEFGWLRELTPTRRIARAGLVYHVEENDLSSTTAAPLSPWRCAATAMMLYKRGDPSSAEAEIRAGVERGCNAALIWRSWGEFHLQEHRTTEAQAALRRASLLAPQEGEWRQLSESVGLKLQSIRLMEREPARALFYRANAALLERQYAQAREYVTQALAEGAPPEAVAPLLYHCICLLGDWEAARELVRKYGQTDMLQTALPSRFIQVLEHREWNARECVEVATWAYRNQSWVTAARLLTEALKRDPSFAEALNLLGELVVRYKDWSLPLTEQEKAALEKVVVQGSTTK</sequence>
<dbReference type="InterPro" id="IPR038731">
    <property type="entry name" value="RgtA/B/C-like"/>
</dbReference>
<dbReference type="Proteomes" id="UP000262583">
    <property type="component" value="Chromosome"/>
</dbReference>
<dbReference type="GO" id="GO:0005886">
    <property type="term" value="C:plasma membrane"/>
    <property type="evidence" value="ECO:0007669"/>
    <property type="project" value="UniProtKB-SubCell"/>
</dbReference>
<feature type="transmembrane region" description="Helical" evidence="8">
    <location>
        <begin position="85"/>
        <end position="102"/>
    </location>
</feature>
<dbReference type="InterPro" id="IPR050297">
    <property type="entry name" value="LipidA_mod_glycosyltrf_83"/>
</dbReference>
<feature type="transmembrane region" description="Helical" evidence="8">
    <location>
        <begin position="31"/>
        <end position="52"/>
    </location>
</feature>
<evidence type="ECO:0000256" key="3">
    <source>
        <dbReference type="ARBA" id="ARBA00022676"/>
    </source>
</evidence>
<dbReference type="KEGG" id="schv:BRCON_1188"/>
<reference evidence="10 11" key="1">
    <citation type="submission" date="2018-05" db="EMBL/GenBank/DDBJ databases">
        <title>A metagenomic window into the 2 km-deep terrestrial subsurface aquifer revealed taxonomically and functionally diverse microbial community comprising novel uncultured bacterial lineages.</title>
        <authorList>
            <person name="Kadnikov V.V."/>
            <person name="Mardanov A.V."/>
            <person name="Beletsky A.V."/>
            <person name="Banks D."/>
            <person name="Pimenov N.V."/>
            <person name="Frank Y.A."/>
            <person name="Karnachuk O.V."/>
            <person name="Ravin N.V."/>
        </authorList>
    </citation>
    <scope>NUCLEOTIDE SEQUENCE [LARGE SCALE GENOMIC DNA]</scope>
    <source>
        <strain evidence="10">BY</strain>
    </source>
</reference>
<evidence type="ECO:0000256" key="8">
    <source>
        <dbReference type="SAM" id="Phobius"/>
    </source>
</evidence>
<proteinExistence type="predicted"/>
<feature type="transmembrane region" description="Helical" evidence="8">
    <location>
        <begin position="162"/>
        <end position="187"/>
    </location>
</feature>
<evidence type="ECO:0000256" key="4">
    <source>
        <dbReference type="ARBA" id="ARBA00022679"/>
    </source>
</evidence>
<organism evidence="10 11">
    <name type="scientific">Sumerlaea chitinivorans</name>
    <dbReference type="NCBI Taxonomy" id="2250252"/>
    <lineage>
        <taxon>Bacteria</taxon>
        <taxon>Candidatus Sumerlaeota</taxon>
        <taxon>Candidatus Sumerlaeia</taxon>
        <taxon>Candidatus Sumerlaeales</taxon>
        <taxon>Candidatus Sumerlaeaceae</taxon>
        <taxon>Candidatus Sumerlaea</taxon>
    </lineage>
</organism>
<feature type="transmembrane region" description="Helical" evidence="8">
    <location>
        <begin position="334"/>
        <end position="353"/>
    </location>
</feature>
<keyword evidence="3" id="KW-0328">Glycosyltransferase</keyword>
<evidence type="ECO:0000313" key="11">
    <source>
        <dbReference type="Proteomes" id="UP000262583"/>
    </source>
</evidence>
<evidence type="ECO:0000256" key="2">
    <source>
        <dbReference type="ARBA" id="ARBA00022475"/>
    </source>
</evidence>
<evidence type="ECO:0000256" key="6">
    <source>
        <dbReference type="ARBA" id="ARBA00022989"/>
    </source>
</evidence>
<dbReference type="PANTHER" id="PTHR33908">
    <property type="entry name" value="MANNOSYLTRANSFERASE YKCB-RELATED"/>
    <property type="match status" value="1"/>
</dbReference>
<dbReference type="AlphaFoldDB" id="A0A2Z4Y696"/>
<feature type="transmembrane region" description="Helical" evidence="8">
    <location>
        <begin position="109"/>
        <end position="142"/>
    </location>
</feature>
<dbReference type="SUPFAM" id="SSF48452">
    <property type="entry name" value="TPR-like"/>
    <property type="match status" value="1"/>
</dbReference>
<dbReference type="GO" id="GO:0016763">
    <property type="term" value="F:pentosyltransferase activity"/>
    <property type="evidence" value="ECO:0007669"/>
    <property type="project" value="TreeGrafter"/>
</dbReference>
<keyword evidence="2" id="KW-1003">Cell membrane</keyword>
<protein>
    <recommendedName>
        <fullName evidence="9">Glycosyltransferase RgtA/B/C/D-like domain-containing protein</fullName>
    </recommendedName>
</protein>
<dbReference type="GO" id="GO:0009103">
    <property type="term" value="P:lipopolysaccharide biosynthetic process"/>
    <property type="evidence" value="ECO:0007669"/>
    <property type="project" value="UniProtKB-ARBA"/>
</dbReference>
<keyword evidence="6 8" id="KW-1133">Transmembrane helix</keyword>
<feature type="transmembrane region" description="Helical" evidence="8">
    <location>
        <begin position="59"/>
        <end position="79"/>
    </location>
</feature>
<evidence type="ECO:0000256" key="1">
    <source>
        <dbReference type="ARBA" id="ARBA00004651"/>
    </source>
</evidence>
<accession>A0A2Z4Y696</accession>
<dbReference type="Gene3D" id="1.25.40.10">
    <property type="entry name" value="Tetratricopeptide repeat domain"/>
    <property type="match status" value="1"/>
</dbReference>
<evidence type="ECO:0000259" key="9">
    <source>
        <dbReference type="Pfam" id="PF13231"/>
    </source>
</evidence>
<evidence type="ECO:0000256" key="7">
    <source>
        <dbReference type="ARBA" id="ARBA00023136"/>
    </source>
</evidence>
<keyword evidence="5 8" id="KW-0812">Transmembrane</keyword>
<dbReference type="InterPro" id="IPR011990">
    <property type="entry name" value="TPR-like_helical_dom_sf"/>
</dbReference>
<keyword evidence="7 8" id="KW-0472">Membrane</keyword>
<feature type="transmembrane region" description="Helical" evidence="8">
    <location>
        <begin position="280"/>
        <end position="298"/>
    </location>
</feature>
<comment type="subcellular location">
    <subcellularLocation>
        <location evidence="1">Cell membrane</location>
        <topology evidence="1">Multi-pass membrane protein</topology>
    </subcellularLocation>
</comment>
<keyword evidence="4" id="KW-0808">Transferase</keyword>
<dbReference type="Pfam" id="PF13231">
    <property type="entry name" value="PMT_2"/>
    <property type="match status" value="1"/>
</dbReference>